<keyword evidence="1" id="KW-0472">Membrane</keyword>
<dbReference type="EMBL" id="LT629780">
    <property type="protein sequence ID" value="SDU20657.1"/>
    <property type="molecule type" value="Genomic_DNA"/>
</dbReference>
<dbReference type="PANTHER" id="PTHR34821:SF2">
    <property type="entry name" value="INNER MEMBRANE PROTEIN YDCZ"/>
    <property type="match status" value="1"/>
</dbReference>
<dbReference type="RefSeq" id="WP_090213829.1">
    <property type="nucleotide sequence ID" value="NZ_LT629780.1"/>
</dbReference>
<dbReference type="OrthoDB" id="7864805at2"/>
<evidence type="ECO:0000313" key="2">
    <source>
        <dbReference type="EMBL" id="SDU20657.1"/>
    </source>
</evidence>
<feature type="transmembrane region" description="Helical" evidence="1">
    <location>
        <begin position="128"/>
        <end position="147"/>
    </location>
</feature>
<gene>
    <name evidence="2" type="ORF">SAMN05216580_1860</name>
</gene>
<feature type="transmembrane region" description="Helical" evidence="1">
    <location>
        <begin position="6"/>
        <end position="25"/>
    </location>
</feature>
<name>A0A1H2GLY1_9GAMM</name>
<feature type="transmembrane region" description="Helical" evidence="1">
    <location>
        <begin position="37"/>
        <end position="57"/>
    </location>
</feature>
<accession>A0A1H2GLY1</accession>
<evidence type="ECO:0000313" key="3">
    <source>
        <dbReference type="Proteomes" id="UP000243063"/>
    </source>
</evidence>
<dbReference type="AlphaFoldDB" id="A0A1H2GLY1"/>
<dbReference type="Pfam" id="PF04657">
    <property type="entry name" value="DMT_YdcZ"/>
    <property type="match status" value="1"/>
</dbReference>
<protein>
    <submittedName>
        <fullName evidence="2">Transporter family-2 protein</fullName>
    </submittedName>
</protein>
<reference evidence="3" key="1">
    <citation type="submission" date="2016-10" db="EMBL/GenBank/DDBJ databases">
        <authorList>
            <person name="Varghese N."/>
            <person name="Submissions S."/>
        </authorList>
    </citation>
    <scope>NUCLEOTIDE SEQUENCE [LARGE SCALE GENOMIC DNA]</scope>
    <source>
        <strain evidence="3">CCTCC 2012022</strain>
    </source>
</reference>
<proteinExistence type="predicted"/>
<organism evidence="2 3">
    <name type="scientific">Geopseudomonas guangdongensis</name>
    <dbReference type="NCBI Taxonomy" id="1245526"/>
    <lineage>
        <taxon>Bacteria</taxon>
        <taxon>Pseudomonadati</taxon>
        <taxon>Pseudomonadota</taxon>
        <taxon>Gammaproteobacteria</taxon>
        <taxon>Pseudomonadales</taxon>
        <taxon>Pseudomonadaceae</taxon>
        <taxon>Geopseudomonas</taxon>
    </lineage>
</organism>
<dbReference type="InterPro" id="IPR006750">
    <property type="entry name" value="YdcZ"/>
</dbReference>
<dbReference type="STRING" id="1245526.SAMN05216580_1860"/>
<feature type="transmembrane region" description="Helical" evidence="1">
    <location>
        <begin position="98"/>
        <end position="116"/>
    </location>
</feature>
<keyword evidence="3" id="KW-1185">Reference proteome</keyword>
<sequence length="150" mass="15735">MSLPSWLLLALPLISGAMMPLQTGVNGQLARHMDSVLVASLISFMVGSLALLAIVLYQRELPGGLAGFRGLSWWHWTGGLLGVLFVASAAFAGPRIGALLFMSLVLAGQLSAALLLDHFGWAGFNQSSITPGKLAGLALIVAGVWLIRRG</sequence>
<evidence type="ECO:0000256" key="1">
    <source>
        <dbReference type="SAM" id="Phobius"/>
    </source>
</evidence>
<keyword evidence="1" id="KW-0812">Transmembrane</keyword>
<keyword evidence="1" id="KW-1133">Transmembrane helix</keyword>
<dbReference type="GO" id="GO:0005886">
    <property type="term" value="C:plasma membrane"/>
    <property type="evidence" value="ECO:0007669"/>
    <property type="project" value="TreeGrafter"/>
</dbReference>
<dbReference type="PANTHER" id="PTHR34821">
    <property type="entry name" value="INNER MEMBRANE PROTEIN YDCZ"/>
    <property type="match status" value="1"/>
</dbReference>
<feature type="transmembrane region" description="Helical" evidence="1">
    <location>
        <begin position="73"/>
        <end position="91"/>
    </location>
</feature>
<dbReference type="Proteomes" id="UP000243063">
    <property type="component" value="Chromosome I"/>
</dbReference>